<keyword evidence="9 11" id="KW-0067">ATP-binding</keyword>
<comment type="function">
    <text evidence="11">Subunit R is required for both nuclease and ATPase activities, but not for modification.</text>
</comment>
<dbReference type="SUPFAM" id="SSF52540">
    <property type="entry name" value="P-loop containing nucleoside triphosphate hydrolases"/>
    <property type="match status" value="2"/>
</dbReference>
<dbReference type="Pfam" id="PF04313">
    <property type="entry name" value="HSDR_N"/>
    <property type="match status" value="1"/>
</dbReference>
<keyword evidence="5 11" id="KW-0547">Nucleotide-binding</keyword>
<proteinExistence type="inferred from homology"/>
<keyword evidence="8 11" id="KW-0378">Hydrolase</keyword>
<dbReference type="GO" id="GO:0004386">
    <property type="term" value="F:helicase activity"/>
    <property type="evidence" value="ECO:0007669"/>
    <property type="project" value="UniProtKB-KW"/>
</dbReference>
<gene>
    <name evidence="13" type="ORF">NZ47_00665</name>
</gene>
<keyword evidence="14" id="KW-1185">Reference proteome</keyword>
<keyword evidence="7" id="KW-0255">Endonuclease</keyword>
<dbReference type="InterPro" id="IPR040980">
    <property type="entry name" value="SWI2_SNF2"/>
</dbReference>
<dbReference type="Pfam" id="PF12008">
    <property type="entry name" value="EcoR124_C"/>
    <property type="match status" value="1"/>
</dbReference>
<dbReference type="Pfam" id="PF18766">
    <property type="entry name" value="SWI2_SNF2"/>
    <property type="match status" value="1"/>
</dbReference>
<sequence length="1010" mass="115661">MAQSEASMEKALIKQLTEDVSQWTYRRDITDEASLWANFREKLNQNNIGALDGEPITDVEFNQIQQSMLDVAKSPYKAALWLAGENGEAVIPLTREDASKGSIHLMAISNREIAGGRSSYEVINQFVSEKQDDEDRERRFDVTLLINGLPMIHIELKNQDHPFMDAFRQIKKYSLEGKFRGLFGMVQMFVVSNGSNTRYIAADTGSNLNEKFLTSWVNKKNEPVENYLEFAKEILRIPEAHEMVGMYSVIDSERKKLILLRPYQVHAIEEIKRASSRQESGFIWHTTGSGKTLTSYTVAKNLILIPGIDKTIFLIDRKDLDQQTSLSFKAYAENDIIDVDDTDNVHELLQKLKNKDRIVIVTTIQKMQIIMKRYNNDEKKDSPTTKKLRSMRIAFVVDECHRTVTPETQRELQRFFAGSLWYGFTGTPIFDENKRQRKGDLARTTEALYGPCLHNYTIKEALQNKAVLGFQIDYRDSLSEDTILTVGEKLGVGSYDNLQVHDKVVREQEVLSAYYKNSGEDIYDSDDHRREVVEYIVNKCAGKFRLHAPQGEAYEAILTVQSIDIAQKYYKLFKEYVAGGNVSASIKEKCVDFPKIAITYTVTENDDKSIVNQQAMKEALKDYNEMFDTNFALDSLQAYNTNLNDRLARKKGRYKQRKEQLDLVIVVDRLLTGFDAPPCAILFVDRPPMAPQNIIQAFSRTNRIYDQNKLYGMIVVFQRSAQFQTAVDGALLLYSNGGTKEVSAPPFAEIERDFQEALKELRQIAATPAEVESLKGDVSAMQKFVKAFQKVDRLSGELQVYQEWEDKDFSDYGIDREQLNDYSGKYKNVIEELKKPKENEPVINIDIGYELQNIGSVTIDYRYIVSLIQTYMPDEDDLIAKPIHDETIDEHITKLGESNPALASVISTFWNDMKKDPIKYKGLDALTIIETSIEKTINKKIREFSKEWCVKPQDLVAVLNTFQDGDNIALQIDYDAYRESHDGVSKLKYKRAAKDAAVELIKDIRPLRDK</sequence>
<protein>
    <recommendedName>
        <fullName evidence="11">Type I restriction enzyme endonuclease subunit</fullName>
        <shortName evidence="11">R protein</shortName>
        <ecNumber evidence="11">3.1.21.3</ecNumber>
    </recommendedName>
    <alternativeName>
        <fullName evidence="11">Type-1 restriction enzyme R protein</fullName>
    </alternativeName>
</protein>
<dbReference type="GO" id="GO:0003677">
    <property type="term" value="F:DNA binding"/>
    <property type="evidence" value="ECO:0007669"/>
    <property type="project" value="UniProtKB-KW"/>
</dbReference>
<comment type="caution">
    <text evidence="13">The sequence shown here is derived from an EMBL/GenBank/DDBJ whole genome shotgun (WGS) entry which is preliminary data.</text>
</comment>
<dbReference type="InterPro" id="IPR055180">
    <property type="entry name" value="HsdR_RecA-like_helicase_dom_2"/>
</dbReference>
<dbReference type="PANTHER" id="PTHR30195">
    <property type="entry name" value="TYPE I SITE-SPECIFIC DEOXYRIBONUCLEASE PROTEIN SUBUNIT M AND R"/>
    <property type="match status" value="1"/>
</dbReference>
<comment type="similarity">
    <text evidence="2 11">Belongs to the HsdR family.</text>
</comment>
<keyword evidence="13" id="KW-0347">Helicase</keyword>
<dbReference type="AlphaFoldDB" id="A0A0B2K509"/>
<accession>A0A0B2K509</accession>
<dbReference type="InterPro" id="IPR022625">
    <property type="entry name" value="TypeI_RM_Rsu_C"/>
</dbReference>
<evidence type="ECO:0000256" key="6">
    <source>
        <dbReference type="ARBA" id="ARBA00022747"/>
    </source>
</evidence>
<dbReference type="Pfam" id="PF22679">
    <property type="entry name" value="T1R_D3-like"/>
    <property type="match status" value="1"/>
</dbReference>
<dbReference type="PROSITE" id="PS51192">
    <property type="entry name" value="HELICASE_ATP_BIND_1"/>
    <property type="match status" value="1"/>
</dbReference>
<dbReference type="RefSeq" id="WP_039205735.1">
    <property type="nucleotide sequence ID" value="NZ_JSCE01000010.1"/>
</dbReference>
<dbReference type="EMBL" id="JSCE01000010">
    <property type="protein sequence ID" value="KHM53137.1"/>
    <property type="molecule type" value="Genomic_DNA"/>
</dbReference>
<evidence type="ECO:0000256" key="10">
    <source>
        <dbReference type="ARBA" id="ARBA00023125"/>
    </source>
</evidence>
<dbReference type="Proteomes" id="UP000030993">
    <property type="component" value="Unassembled WGS sequence"/>
</dbReference>
<dbReference type="Gene3D" id="3.40.50.300">
    <property type="entry name" value="P-loop containing nucleotide triphosphate hydrolases"/>
    <property type="match status" value="2"/>
</dbReference>
<dbReference type="GO" id="GO:0005524">
    <property type="term" value="F:ATP binding"/>
    <property type="evidence" value="ECO:0007669"/>
    <property type="project" value="UniProtKB-KW"/>
</dbReference>
<dbReference type="EC" id="3.1.21.3" evidence="11"/>
<dbReference type="InterPro" id="IPR004473">
    <property type="entry name" value="Restrct_endonuc_typeI_HsdR"/>
</dbReference>
<evidence type="ECO:0000256" key="7">
    <source>
        <dbReference type="ARBA" id="ARBA00022759"/>
    </source>
</evidence>
<keyword evidence="10 11" id="KW-0238">DNA-binding</keyword>
<evidence type="ECO:0000313" key="13">
    <source>
        <dbReference type="EMBL" id="KHM53137.1"/>
    </source>
</evidence>
<dbReference type="Gene3D" id="3.90.1570.50">
    <property type="match status" value="1"/>
</dbReference>
<organism evidence="13 14">
    <name type="scientific">Anaerovibrio lipolyticus</name>
    <dbReference type="NCBI Taxonomy" id="82374"/>
    <lineage>
        <taxon>Bacteria</taxon>
        <taxon>Bacillati</taxon>
        <taxon>Bacillota</taxon>
        <taxon>Negativicutes</taxon>
        <taxon>Selenomonadales</taxon>
        <taxon>Selenomonadaceae</taxon>
        <taxon>Anaerovibrio</taxon>
    </lineage>
</organism>
<dbReference type="CDD" id="cd22332">
    <property type="entry name" value="HsdR_N"/>
    <property type="match status" value="1"/>
</dbReference>
<comment type="subunit">
    <text evidence="3 11">The type I restriction/modification system is composed of three polypeptides R, M and S.</text>
</comment>
<dbReference type="SMART" id="SM00487">
    <property type="entry name" value="DEXDc"/>
    <property type="match status" value="1"/>
</dbReference>
<evidence type="ECO:0000256" key="4">
    <source>
        <dbReference type="ARBA" id="ARBA00022722"/>
    </source>
</evidence>
<dbReference type="InterPro" id="IPR051268">
    <property type="entry name" value="Type-I_R_enzyme_R_subunit"/>
</dbReference>
<evidence type="ECO:0000256" key="2">
    <source>
        <dbReference type="ARBA" id="ARBA00008598"/>
    </source>
</evidence>
<evidence type="ECO:0000256" key="5">
    <source>
        <dbReference type="ARBA" id="ARBA00022741"/>
    </source>
</evidence>
<evidence type="ECO:0000256" key="8">
    <source>
        <dbReference type="ARBA" id="ARBA00022801"/>
    </source>
</evidence>
<evidence type="ECO:0000313" key="14">
    <source>
        <dbReference type="Proteomes" id="UP000030993"/>
    </source>
</evidence>
<dbReference type="STRING" id="82374.NZ47_00665"/>
<dbReference type="NCBIfam" id="TIGR00348">
    <property type="entry name" value="hsdR"/>
    <property type="match status" value="1"/>
</dbReference>
<dbReference type="InterPro" id="IPR027417">
    <property type="entry name" value="P-loop_NTPase"/>
</dbReference>
<dbReference type="GO" id="GO:0009307">
    <property type="term" value="P:DNA restriction-modification system"/>
    <property type="evidence" value="ECO:0007669"/>
    <property type="project" value="UniProtKB-KW"/>
</dbReference>
<keyword evidence="6 11" id="KW-0680">Restriction system</keyword>
<evidence type="ECO:0000256" key="9">
    <source>
        <dbReference type="ARBA" id="ARBA00022840"/>
    </source>
</evidence>
<evidence type="ECO:0000256" key="1">
    <source>
        <dbReference type="ARBA" id="ARBA00000851"/>
    </source>
</evidence>
<reference evidence="13 14" key="1">
    <citation type="journal article" date="2013" name="PLoS ONE">
        <title>Identification and characterization of three novel lipases belonging to families II and V from Anaerovibrio lipolyticus 5ST.</title>
        <authorList>
            <person name="Prive F."/>
            <person name="Kaderbhai N.N."/>
            <person name="Girdwood S."/>
            <person name="Worgan H.J."/>
            <person name="Pinloche E."/>
            <person name="Scollan N.D."/>
            <person name="Huws S.A."/>
            <person name="Newbold C.J."/>
        </authorList>
    </citation>
    <scope>NUCLEOTIDE SEQUENCE [LARGE SCALE GENOMIC DNA]</scope>
    <source>
        <strain evidence="13 14">5S</strain>
    </source>
</reference>
<evidence type="ECO:0000259" key="12">
    <source>
        <dbReference type="PROSITE" id="PS51192"/>
    </source>
</evidence>
<dbReference type="Gene3D" id="1.20.58.910">
    <property type="match status" value="1"/>
</dbReference>
<evidence type="ECO:0000256" key="3">
    <source>
        <dbReference type="ARBA" id="ARBA00011296"/>
    </source>
</evidence>
<dbReference type="GO" id="GO:0009035">
    <property type="term" value="F:type I site-specific deoxyribonuclease activity"/>
    <property type="evidence" value="ECO:0007669"/>
    <property type="project" value="UniProtKB-EC"/>
</dbReference>
<name>A0A0B2K509_9FIRM</name>
<dbReference type="InterPro" id="IPR007409">
    <property type="entry name" value="Restrct_endonuc_type1_HsdR_N"/>
</dbReference>
<keyword evidence="4" id="KW-0540">Nuclease</keyword>
<evidence type="ECO:0000256" key="11">
    <source>
        <dbReference type="RuleBase" id="RU364115"/>
    </source>
</evidence>
<dbReference type="PANTHER" id="PTHR30195:SF16">
    <property type="entry name" value="TYPE I RESTRICTION ENZYME ENDONUCLEASE SUBUNIT"/>
    <property type="match status" value="1"/>
</dbReference>
<dbReference type="CDD" id="cd18800">
    <property type="entry name" value="SF2_C_EcoR124I-like"/>
    <property type="match status" value="1"/>
</dbReference>
<dbReference type="InterPro" id="IPR014001">
    <property type="entry name" value="Helicase_ATP-bd"/>
</dbReference>
<feature type="domain" description="Helicase ATP-binding" evidence="12">
    <location>
        <begin position="272"/>
        <end position="446"/>
    </location>
</feature>
<comment type="catalytic activity">
    <reaction evidence="1 11">
        <text>Endonucleolytic cleavage of DNA to give random double-stranded fragments with terminal 5'-phosphates, ATP is simultaneously hydrolyzed.</text>
        <dbReference type="EC" id="3.1.21.3"/>
    </reaction>
</comment>